<comment type="caution">
    <text evidence="8">The sequence shown here is derived from an EMBL/GenBank/DDBJ whole genome shotgun (WGS) entry which is preliminary data.</text>
</comment>
<evidence type="ECO:0000256" key="3">
    <source>
        <dbReference type="ARBA" id="ARBA00022603"/>
    </source>
</evidence>
<dbReference type="GO" id="GO:0032259">
    <property type="term" value="P:methylation"/>
    <property type="evidence" value="ECO:0007669"/>
    <property type="project" value="UniProtKB-KW"/>
</dbReference>
<dbReference type="GO" id="GO:0043565">
    <property type="term" value="F:sequence-specific DNA binding"/>
    <property type="evidence" value="ECO:0007669"/>
    <property type="project" value="TreeGrafter"/>
</dbReference>
<dbReference type="SUPFAM" id="SSF53335">
    <property type="entry name" value="S-adenosyl-L-methionine-dependent methyltransferases"/>
    <property type="match status" value="2"/>
</dbReference>
<reference evidence="8" key="1">
    <citation type="journal article" date="2021" name="PeerJ">
        <title>Extensive microbial diversity within the chicken gut microbiome revealed by metagenomics and culture.</title>
        <authorList>
            <person name="Gilroy R."/>
            <person name="Ravi A."/>
            <person name="Getino M."/>
            <person name="Pursley I."/>
            <person name="Horton D.L."/>
            <person name="Alikhan N.F."/>
            <person name="Baker D."/>
            <person name="Gharbi K."/>
            <person name="Hall N."/>
            <person name="Watson M."/>
            <person name="Adriaenssens E.M."/>
            <person name="Foster-Nyarko E."/>
            <person name="Jarju S."/>
            <person name="Secka A."/>
            <person name="Antonio M."/>
            <person name="Oren A."/>
            <person name="Chaudhuri R.R."/>
            <person name="La Ragione R."/>
            <person name="Hildebrand F."/>
            <person name="Pallen M.J."/>
        </authorList>
    </citation>
    <scope>NUCLEOTIDE SEQUENCE</scope>
    <source>
        <strain evidence="8">ChiSxjej3B15-572</strain>
    </source>
</reference>
<keyword evidence="4 7" id="KW-0808">Transferase</keyword>
<keyword evidence="3 7" id="KW-0489">Methyltransferase</keyword>
<dbReference type="InterPro" id="IPR029063">
    <property type="entry name" value="SAM-dependent_MTases_sf"/>
</dbReference>
<evidence type="ECO:0000313" key="9">
    <source>
        <dbReference type="Proteomes" id="UP000824231"/>
    </source>
</evidence>
<organism evidence="8 9">
    <name type="scientific">Candidatus Limosilactobacillus merdigallinarum</name>
    <dbReference type="NCBI Taxonomy" id="2838652"/>
    <lineage>
        <taxon>Bacteria</taxon>
        <taxon>Bacillati</taxon>
        <taxon>Bacillota</taxon>
        <taxon>Bacilli</taxon>
        <taxon>Lactobacillales</taxon>
        <taxon>Lactobacillaceae</taxon>
        <taxon>Limosilactobacillus</taxon>
    </lineage>
</organism>
<dbReference type="PRINTS" id="PR00505">
    <property type="entry name" value="D12N6MTFRASE"/>
</dbReference>
<comment type="similarity">
    <text evidence="1 7">Belongs to the N(4)/N(6)-methyltransferase family.</text>
</comment>
<dbReference type="PROSITE" id="PS00092">
    <property type="entry name" value="N6_MTASE"/>
    <property type="match status" value="2"/>
</dbReference>
<dbReference type="EMBL" id="DXFH01000032">
    <property type="protein sequence ID" value="HIX36239.1"/>
    <property type="molecule type" value="Genomic_DNA"/>
</dbReference>
<evidence type="ECO:0000256" key="4">
    <source>
        <dbReference type="ARBA" id="ARBA00022679"/>
    </source>
</evidence>
<gene>
    <name evidence="8" type="ORF">H9856_07730</name>
</gene>
<evidence type="ECO:0000256" key="6">
    <source>
        <dbReference type="ARBA" id="ARBA00047942"/>
    </source>
</evidence>
<dbReference type="PANTHER" id="PTHR30481">
    <property type="entry name" value="DNA ADENINE METHYLASE"/>
    <property type="match status" value="1"/>
</dbReference>
<evidence type="ECO:0000256" key="1">
    <source>
        <dbReference type="ARBA" id="ARBA00006594"/>
    </source>
</evidence>
<evidence type="ECO:0000256" key="7">
    <source>
        <dbReference type="RuleBase" id="RU361257"/>
    </source>
</evidence>
<dbReference type="Proteomes" id="UP000824231">
    <property type="component" value="Unassembled WGS sequence"/>
</dbReference>
<dbReference type="PANTHER" id="PTHR30481:SF3">
    <property type="entry name" value="DNA ADENINE METHYLASE"/>
    <property type="match status" value="1"/>
</dbReference>
<comment type="catalytic activity">
    <reaction evidence="6 7">
        <text>a 2'-deoxyadenosine in DNA + S-adenosyl-L-methionine = an N(6)-methyl-2'-deoxyadenosine in DNA + S-adenosyl-L-homocysteine + H(+)</text>
        <dbReference type="Rhea" id="RHEA:15197"/>
        <dbReference type="Rhea" id="RHEA-COMP:12418"/>
        <dbReference type="Rhea" id="RHEA-COMP:12419"/>
        <dbReference type="ChEBI" id="CHEBI:15378"/>
        <dbReference type="ChEBI" id="CHEBI:57856"/>
        <dbReference type="ChEBI" id="CHEBI:59789"/>
        <dbReference type="ChEBI" id="CHEBI:90615"/>
        <dbReference type="ChEBI" id="CHEBI:90616"/>
        <dbReference type="EC" id="2.1.1.72"/>
    </reaction>
</comment>
<dbReference type="Gene3D" id="3.40.50.150">
    <property type="entry name" value="Vaccinia Virus protein VP39"/>
    <property type="match status" value="3"/>
</dbReference>
<dbReference type="InterPro" id="IPR023095">
    <property type="entry name" value="Ade_MeTrfase_dom_2"/>
</dbReference>
<dbReference type="GO" id="GO:0009307">
    <property type="term" value="P:DNA restriction-modification system"/>
    <property type="evidence" value="ECO:0007669"/>
    <property type="project" value="InterPro"/>
</dbReference>
<dbReference type="GO" id="GO:1904047">
    <property type="term" value="F:S-adenosyl-L-methionine binding"/>
    <property type="evidence" value="ECO:0007669"/>
    <property type="project" value="TreeGrafter"/>
</dbReference>
<dbReference type="EC" id="2.1.1.72" evidence="2 7"/>
<reference evidence="8" key="2">
    <citation type="submission" date="2021-04" db="EMBL/GenBank/DDBJ databases">
        <authorList>
            <person name="Gilroy R."/>
        </authorList>
    </citation>
    <scope>NUCLEOTIDE SEQUENCE</scope>
    <source>
        <strain evidence="8">ChiSxjej3B15-572</strain>
    </source>
</reference>
<dbReference type="InterPro" id="IPR002052">
    <property type="entry name" value="DNA_methylase_N6_adenine_CS"/>
</dbReference>
<name>A0A9D1VJ95_9LACO</name>
<dbReference type="InterPro" id="IPR012327">
    <property type="entry name" value="MeTrfase_D12"/>
</dbReference>
<dbReference type="GO" id="GO:0006298">
    <property type="term" value="P:mismatch repair"/>
    <property type="evidence" value="ECO:0007669"/>
    <property type="project" value="TreeGrafter"/>
</dbReference>
<sequence>MINEKPKPVVKWAGGKGQMLSVLESAMPKHFNKYIEPFVGGGALFFDISPQNAVISDANEELINMYKAIAEDVDGVINELKQYRYDKDLYYQVRAMDPKQMTQTAAAARTLYLNHTGFNGLYRVNKKGQFNVPFGRYKNPRILDEANLRAANEVLKKTTILAGDYLDVLKEYAKPGDLIFLDPPYVPVSKYSDFKRYTSNQFGEEDQKKLAQEVERLYDLGCYVMLTNSNHPMVKELYSNYDIQTFKTRRSINSNANKRTGEDILVKAYPDSELTVMPKEIPAQNDLFPQTRYMGSKEKLLPYIAAVADDLHFDSVLDLFSGSGTVSYLFKSLGKKVIANDYMTFTSDFSKALIENSDVKLSKEDLDTLLNTKPLKNDLFVEETFKDLYFSDEDNAFIDLIRSNISLFDDEIKKALTYSALARACMKRRPRGIFTYTGNRYNDGRKDLRLSLKQHFIKAVEEFNNAVFDNGKQNRSLNLDFREVNVDADLIYLDPPYYSPLSDNEYVRRYHFVEGLSRNWKGVQMQWNTKTKKFKNYPTPFSSKESTYQAFADLFEKYKNKKVIVSYSSNSLPTKDEMVEMMKSNFNTVKVYSVDYKYSFGTHKHKKGNSNNQVKEYLFVGY</sequence>
<dbReference type="Pfam" id="PF02086">
    <property type="entry name" value="MethyltransfD12"/>
    <property type="match status" value="2"/>
</dbReference>
<evidence type="ECO:0000256" key="5">
    <source>
        <dbReference type="ARBA" id="ARBA00022691"/>
    </source>
</evidence>
<evidence type="ECO:0000313" key="8">
    <source>
        <dbReference type="EMBL" id="HIX36239.1"/>
    </source>
</evidence>
<dbReference type="CDD" id="cd02440">
    <property type="entry name" value="AdoMet_MTases"/>
    <property type="match status" value="1"/>
</dbReference>
<dbReference type="Gene3D" id="1.10.1020.10">
    <property type="entry name" value="Adenine-specific Methyltransferase, Domain 2"/>
    <property type="match status" value="1"/>
</dbReference>
<dbReference type="GO" id="GO:0009007">
    <property type="term" value="F:site-specific DNA-methyltransferase (adenine-specific) activity"/>
    <property type="evidence" value="ECO:0007669"/>
    <property type="project" value="UniProtKB-UniRule"/>
</dbReference>
<evidence type="ECO:0000256" key="2">
    <source>
        <dbReference type="ARBA" id="ARBA00011900"/>
    </source>
</evidence>
<keyword evidence="5 7" id="KW-0949">S-adenosyl-L-methionine</keyword>
<dbReference type="AlphaFoldDB" id="A0A9D1VJ95"/>
<protein>
    <recommendedName>
        <fullName evidence="2 7">Site-specific DNA-methyltransferase (adenine-specific)</fullName>
        <ecNumber evidence="2 7">2.1.1.72</ecNumber>
    </recommendedName>
</protein>
<dbReference type="NCBIfam" id="TIGR00571">
    <property type="entry name" value="dam"/>
    <property type="match status" value="1"/>
</dbReference>
<proteinExistence type="inferred from homology"/>
<accession>A0A9D1VJ95</accession>